<organism evidence="2 3">
    <name type="scientific">Halapricum salinum</name>
    <dbReference type="NCBI Taxonomy" id="1457250"/>
    <lineage>
        <taxon>Archaea</taxon>
        <taxon>Methanobacteriati</taxon>
        <taxon>Methanobacteriota</taxon>
        <taxon>Stenosarchaea group</taxon>
        <taxon>Halobacteria</taxon>
        <taxon>Halobacteriales</taxon>
        <taxon>Haloarculaceae</taxon>
        <taxon>Halapricum</taxon>
    </lineage>
</organism>
<protein>
    <submittedName>
        <fullName evidence="2">Uncharacterized protein</fullName>
    </submittedName>
</protein>
<keyword evidence="3" id="KW-1185">Reference proteome</keyword>
<feature type="compositionally biased region" description="Low complexity" evidence="1">
    <location>
        <begin position="32"/>
        <end position="41"/>
    </location>
</feature>
<name>A0A4D6HEM8_9EURY</name>
<evidence type="ECO:0000313" key="3">
    <source>
        <dbReference type="Proteomes" id="UP000296706"/>
    </source>
</evidence>
<dbReference type="Proteomes" id="UP000296706">
    <property type="component" value="Chromosome"/>
</dbReference>
<sequence length="151" mass="16383">MTAPPTRRALLLALASAPLTGCLGAADDAPSDVTTDDPQMTDTDDSQSADRRQQVEQLPEPSPLSDDLTELFLADDRESVAQQRDLTLRDGAVQVEIALTANGDPPTEYLPEERSEYGDTVIAYVAVGDLVDLALDDDVKRVTRRFEPQPT</sequence>
<dbReference type="EMBL" id="CP031310">
    <property type="protein sequence ID" value="QCC51746.1"/>
    <property type="molecule type" value="Genomic_DNA"/>
</dbReference>
<evidence type="ECO:0000313" key="2">
    <source>
        <dbReference type="EMBL" id="QCC51746.1"/>
    </source>
</evidence>
<gene>
    <name evidence="2" type="ORF">DV733_11085</name>
</gene>
<dbReference type="AlphaFoldDB" id="A0A4D6HEM8"/>
<dbReference type="GeneID" id="39848415"/>
<dbReference type="KEGG" id="hsn:DV733_11085"/>
<reference evidence="2 3" key="1">
    <citation type="journal article" date="2019" name="Nat. Commun.">
        <title>A new type of DNA phosphorothioation-based antiviral system in archaea.</title>
        <authorList>
            <person name="Xiong L."/>
            <person name="Liu S."/>
            <person name="Chen S."/>
            <person name="Xiao Y."/>
            <person name="Zhu B."/>
            <person name="Gao Y."/>
            <person name="Zhang Y."/>
            <person name="Chen B."/>
            <person name="Luo J."/>
            <person name="Deng Z."/>
            <person name="Chen X."/>
            <person name="Wang L."/>
            <person name="Chen S."/>
        </authorList>
    </citation>
    <scope>NUCLEOTIDE SEQUENCE [LARGE SCALE GENOMIC DNA]</scope>
    <source>
        <strain evidence="2 3">CBA1105</strain>
    </source>
</reference>
<accession>A0A4D6HEM8</accession>
<dbReference type="RefSeq" id="WP_049994640.1">
    <property type="nucleotide sequence ID" value="NZ_CP031310.1"/>
</dbReference>
<evidence type="ECO:0000256" key="1">
    <source>
        <dbReference type="SAM" id="MobiDB-lite"/>
    </source>
</evidence>
<dbReference type="STRING" id="1457250.GCA_000755225_00674"/>
<proteinExistence type="predicted"/>
<feature type="region of interest" description="Disordered" evidence="1">
    <location>
        <begin position="21"/>
        <end position="66"/>
    </location>
</feature>